<reference evidence="1 2" key="1">
    <citation type="journal article" date="2014" name="PLoS Genet.">
        <title>Phylogenetically driven sequencing of extremely halophilic archaea reveals strategies for static and dynamic osmo-response.</title>
        <authorList>
            <person name="Becker E.A."/>
            <person name="Seitzer P.M."/>
            <person name="Tritt A."/>
            <person name="Larsen D."/>
            <person name="Krusor M."/>
            <person name="Yao A.I."/>
            <person name="Wu D."/>
            <person name="Madern D."/>
            <person name="Eisen J.A."/>
            <person name="Darling A.E."/>
            <person name="Facciotti M.T."/>
        </authorList>
    </citation>
    <scope>NUCLEOTIDE SEQUENCE [LARGE SCALE GENOMIC DNA]</scope>
    <source>
        <strain evidence="2">ATCC 43099 / DSM 3394 / CCM 3739 / CIP 104546 / IAM 13178 / JCM 8861 / NBRC 102185 / NCIMB 2190 / MS3</strain>
    </source>
</reference>
<dbReference type="RefSeq" id="WP_004214247.1">
    <property type="nucleotide sequence ID" value="NZ_AOHS01000013.1"/>
</dbReference>
<sequence>MGERPVIESGLEYVQFDTAEHRNAVVKGALDRGLFTLGCGKESIRLHPPLESSNREVKFKS</sequence>
<protein>
    <submittedName>
        <fullName evidence="1">Class III aminotransferase</fullName>
    </submittedName>
</protein>
<dbReference type="InterPro" id="IPR015422">
    <property type="entry name" value="PyrdxlP-dep_Trfase_small"/>
</dbReference>
<accession>L9V6U3</accession>
<name>L9V6U3_NATMM</name>
<comment type="caution">
    <text evidence="1">The sequence shown here is derived from an EMBL/GenBank/DDBJ whole genome shotgun (WGS) entry which is preliminary data.</text>
</comment>
<keyword evidence="1" id="KW-0032">Aminotransferase</keyword>
<dbReference type="Proteomes" id="UP000011543">
    <property type="component" value="Unassembled WGS sequence"/>
</dbReference>
<evidence type="ECO:0000313" key="1">
    <source>
        <dbReference type="EMBL" id="ELY32691.1"/>
    </source>
</evidence>
<dbReference type="EMBL" id="AOHS01000013">
    <property type="protein sequence ID" value="ELY32691.1"/>
    <property type="molecule type" value="Genomic_DNA"/>
</dbReference>
<gene>
    <name evidence="1" type="ORF">C500_03539</name>
</gene>
<dbReference type="Gene3D" id="3.90.1150.10">
    <property type="entry name" value="Aspartate Aminotransferase, domain 1"/>
    <property type="match status" value="1"/>
</dbReference>
<dbReference type="GO" id="GO:0008483">
    <property type="term" value="F:transaminase activity"/>
    <property type="evidence" value="ECO:0007669"/>
    <property type="project" value="UniProtKB-KW"/>
</dbReference>
<dbReference type="PATRIC" id="fig|547559.17.peg.675"/>
<proteinExistence type="predicted"/>
<evidence type="ECO:0000313" key="2">
    <source>
        <dbReference type="Proteomes" id="UP000011543"/>
    </source>
</evidence>
<keyword evidence="1" id="KW-0808">Transferase</keyword>
<organism evidence="1 2">
    <name type="scientific">Natrialba magadii (strain ATCC 43099 / DSM 3394 / CCM 3739 / CIP 104546 / IAM 13178 / JCM 8861 / NBRC 102185 / NCIMB 2190 / MS3)</name>
    <name type="common">Natronobacterium magadii</name>
    <dbReference type="NCBI Taxonomy" id="547559"/>
    <lineage>
        <taxon>Archaea</taxon>
        <taxon>Methanobacteriati</taxon>
        <taxon>Methanobacteriota</taxon>
        <taxon>Stenosarchaea group</taxon>
        <taxon>Halobacteria</taxon>
        <taxon>Halobacteriales</taxon>
        <taxon>Natrialbaceae</taxon>
        <taxon>Natrialba</taxon>
    </lineage>
</organism>
<dbReference type="AlphaFoldDB" id="L9V6U3"/>